<dbReference type="PRINTS" id="PR00053">
    <property type="entry name" value="FORKHEAD"/>
</dbReference>
<dbReference type="EMBL" id="KE503207">
    <property type="protein sequence ID" value="EPX73240.1"/>
    <property type="molecule type" value="Genomic_DNA"/>
</dbReference>
<keyword evidence="3 6" id="KW-0238">DNA-binding</keyword>
<feature type="region of interest" description="Disordered" evidence="7">
    <location>
        <begin position="396"/>
        <end position="422"/>
    </location>
</feature>
<dbReference type="PROSITE" id="PS00658">
    <property type="entry name" value="FORK_HEAD_2"/>
    <property type="match status" value="1"/>
</dbReference>
<evidence type="ECO:0000259" key="9">
    <source>
        <dbReference type="PROSITE" id="PS50039"/>
    </source>
</evidence>
<dbReference type="GeneID" id="25029979"/>
<dbReference type="Proteomes" id="UP000016088">
    <property type="component" value="Unassembled WGS sequence"/>
</dbReference>
<keyword evidence="11" id="KW-1185">Reference proteome</keyword>
<feature type="domain" description="FHA" evidence="8">
    <location>
        <begin position="96"/>
        <end position="160"/>
    </location>
</feature>
<dbReference type="Pfam" id="PF00498">
    <property type="entry name" value="FHA"/>
    <property type="match status" value="1"/>
</dbReference>
<feature type="region of interest" description="Disordered" evidence="7">
    <location>
        <begin position="506"/>
        <end position="563"/>
    </location>
</feature>
<dbReference type="InterPro" id="IPR030456">
    <property type="entry name" value="TF_fork_head_CS_2"/>
</dbReference>
<dbReference type="GO" id="GO:0000981">
    <property type="term" value="F:DNA-binding transcription factor activity, RNA polymerase II-specific"/>
    <property type="evidence" value="ECO:0007669"/>
    <property type="project" value="TreeGrafter"/>
</dbReference>
<dbReference type="PANTHER" id="PTHR45881:SF1">
    <property type="entry name" value="FORK HEAD PROTEIN HOMOLOG 2"/>
    <property type="match status" value="1"/>
</dbReference>
<proteinExistence type="predicted"/>
<dbReference type="InterPro" id="IPR000253">
    <property type="entry name" value="FHA_dom"/>
</dbReference>
<dbReference type="eggNOG" id="KOG2294">
    <property type="taxonomic scope" value="Eukaryota"/>
</dbReference>
<keyword evidence="2" id="KW-0805">Transcription regulation</keyword>
<dbReference type="PROSITE" id="PS00657">
    <property type="entry name" value="FORK_HEAD_1"/>
    <property type="match status" value="1"/>
</dbReference>
<evidence type="ECO:0000313" key="11">
    <source>
        <dbReference type="Proteomes" id="UP000016088"/>
    </source>
</evidence>
<gene>
    <name evidence="10" type="ORF">SOCG_00995</name>
</gene>
<feature type="region of interest" description="Disordered" evidence="7">
    <location>
        <begin position="576"/>
        <end position="628"/>
    </location>
</feature>
<evidence type="ECO:0000256" key="3">
    <source>
        <dbReference type="ARBA" id="ARBA00023125"/>
    </source>
</evidence>
<dbReference type="PROSITE" id="PS50006">
    <property type="entry name" value="FHA_DOMAIN"/>
    <property type="match status" value="1"/>
</dbReference>
<protein>
    <submittedName>
        <fullName evidence="10">Fork head transcription factor Fkh2</fullName>
    </submittedName>
</protein>
<feature type="compositionally biased region" description="Polar residues" evidence="7">
    <location>
        <begin position="506"/>
        <end position="527"/>
    </location>
</feature>
<dbReference type="VEuPathDB" id="FungiDB:SOCG_00995"/>
<dbReference type="AlphaFoldDB" id="S9R4G4"/>
<evidence type="ECO:0000256" key="5">
    <source>
        <dbReference type="ARBA" id="ARBA00023242"/>
    </source>
</evidence>
<dbReference type="Pfam" id="PF00250">
    <property type="entry name" value="Forkhead"/>
    <property type="match status" value="1"/>
</dbReference>
<dbReference type="PANTHER" id="PTHR45881">
    <property type="entry name" value="CHECKPOINT SUPPRESSOR 1-LIKE, ISOFORM A-RELATED"/>
    <property type="match status" value="1"/>
</dbReference>
<dbReference type="InterPro" id="IPR036390">
    <property type="entry name" value="WH_DNA-bd_sf"/>
</dbReference>
<dbReference type="InterPro" id="IPR036388">
    <property type="entry name" value="WH-like_DNA-bd_sf"/>
</dbReference>
<evidence type="ECO:0000256" key="4">
    <source>
        <dbReference type="ARBA" id="ARBA00023163"/>
    </source>
</evidence>
<evidence type="ECO:0000313" key="10">
    <source>
        <dbReference type="EMBL" id="EPX73240.1"/>
    </source>
</evidence>
<evidence type="ECO:0000256" key="1">
    <source>
        <dbReference type="ARBA" id="ARBA00004123"/>
    </source>
</evidence>
<accession>S9R4G4</accession>
<comment type="subcellular location">
    <subcellularLocation>
        <location evidence="1 6">Nucleus</location>
    </subcellularLocation>
</comment>
<dbReference type="HOGENOM" id="CLU_435571_0_0_1"/>
<feature type="region of interest" description="Disordered" evidence="7">
    <location>
        <begin position="312"/>
        <end position="383"/>
    </location>
</feature>
<dbReference type="SUPFAM" id="SSF46785">
    <property type="entry name" value="Winged helix' DNA-binding domain"/>
    <property type="match status" value="1"/>
</dbReference>
<dbReference type="Gene3D" id="2.60.200.20">
    <property type="match status" value="1"/>
</dbReference>
<feature type="compositionally biased region" description="Low complexity" evidence="7">
    <location>
        <begin position="408"/>
        <end position="422"/>
    </location>
</feature>
<feature type="compositionally biased region" description="Polar residues" evidence="7">
    <location>
        <begin position="396"/>
        <end position="407"/>
    </location>
</feature>
<dbReference type="CDD" id="cd00059">
    <property type="entry name" value="FH_FOX"/>
    <property type="match status" value="1"/>
</dbReference>
<feature type="compositionally biased region" description="Basic and acidic residues" evidence="7">
    <location>
        <begin position="358"/>
        <end position="379"/>
    </location>
</feature>
<dbReference type="SMART" id="SM00339">
    <property type="entry name" value="FH"/>
    <property type="match status" value="1"/>
</dbReference>
<dbReference type="SUPFAM" id="SSF49879">
    <property type="entry name" value="SMAD/FHA domain"/>
    <property type="match status" value="1"/>
</dbReference>
<feature type="DNA-binding region" description="Fork-head" evidence="6">
    <location>
        <begin position="224"/>
        <end position="314"/>
    </location>
</feature>
<dbReference type="GO" id="GO:0000978">
    <property type="term" value="F:RNA polymerase II cis-regulatory region sequence-specific DNA binding"/>
    <property type="evidence" value="ECO:0007669"/>
    <property type="project" value="TreeGrafter"/>
</dbReference>
<feature type="region of interest" description="Disordered" evidence="7">
    <location>
        <begin position="1"/>
        <end position="50"/>
    </location>
</feature>
<feature type="compositionally biased region" description="Basic and acidic residues" evidence="7">
    <location>
        <begin position="332"/>
        <end position="342"/>
    </location>
</feature>
<evidence type="ECO:0000256" key="2">
    <source>
        <dbReference type="ARBA" id="ARBA00023015"/>
    </source>
</evidence>
<feature type="compositionally biased region" description="Polar residues" evidence="7">
    <location>
        <begin position="576"/>
        <end position="594"/>
    </location>
</feature>
<dbReference type="InterPro" id="IPR008984">
    <property type="entry name" value="SMAD_FHA_dom_sf"/>
</dbReference>
<feature type="compositionally biased region" description="Basic and acidic residues" evidence="7">
    <location>
        <begin position="21"/>
        <end position="33"/>
    </location>
</feature>
<dbReference type="FunFam" id="1.10.10.10:FF:000030">
    <property type="entry name" value="Forkhead box protein K2"/>
    <property type="match status" value="1"/>
</dbReference>
<dbReference type="CDD" id="cd22701">
    <property type="entry name" value="FHA_FKH1-like"/>
    <property type="match status" value="1"/>
</dbReference>
<dbReference type="InterPro" id="IPR001766">
    <property type="entry name" value="Fork_head_dom"/>
</dbReference>
<keyword evidence="4" id="KW-0804">Transcription</keyword>
<feature type="domain" description="Fork-head" evidence="9">
    <location>
        <begin position="224"/>
        <end position="314"/>
    </location>
</feature>
<dbReference type="Gene3D" id="1.10.10.10">
    <property type="entry name" value="Winged helix-like DNA-binding domain superfamily/Winged helix DNA-binding domain"/>
    <property type="match status" value="1"/>
</dbReference>
<dbReference type="RefSeq" id="XP_013018869.1">
    <property type="nucleotide sequence ID" value="XM_013163415.1"/>
</dbReference>
<evidence type="ECO:0000256" key="6">
    <source>
        <dbReference type="PROSITE-ProRule" id="PRU00089"/>
    </source>
</evidence>
<organism evidence="10 11">
    <name type="scientific">Schizosaccharomyces octosporus (strain yFS286)</name>
    <name type="common">Fission yeast</name>
    <name type="synonym">Octosporomyces octosporus</name>
    <dbReference type="NCBI Taxonomy" id="483514"/>
    <lineage>
        <taxon>Eukaryota</taxon>
        <taxon>Fungi</taxon>
        <taxon>Dikarya</taxon>
        <taxon>Ascomycota</taxon>
        <taxon>Taphrinomycotina</taxon>
        <taxon>Schizosaccharomycetes</taxon>
        <taxon>Schizosaccharomycetales</taxon>
        <taxon>Schizosaccharomycetaceae</taxon>
        <taxon>Schizosaccharomyces</taxon>
    </lineage>
</organism>
<keyword evidence="5 6" id="KW-0539">Nucleus</keyword>
<dbReference type="OrthoDB" id="5954824at2759"/>
<reference evidence="10 11" key="1">
    <citation type="journal article" date="2011" name="Science">
        <title>Comparative functional genomics of the fission yeasts.</title>
        <authorList>
            <person name="Rhind N."/>
            <person name="Chen Z."/>
            <person name="Yassour M."/>
            <person name="Thompson D.A."/>
            <person name="Haas B.J."/>
            <person name="Habib N."/>
            <person name="Wapinski I."/>
            <person name="Roy S."/>
            <person name="Lin M.F."/>
            <person name="Heiman D.I."/>
            <person name="Young S.K."/>
            <person name="Furuya K."/>
            <person name="Guo Y."/>
            <person name="Pidoux A."/>
            <person name="Chen H.M."/>
            <person name="Robbertse B."/>
            <person name="Goldberg J.M."/>
            <person name="Aoki K."/>
            <person name="Bayne E.H."/>
            <person name="Berlin A.M."/>
            <person name="Desjardins C.A."/>
            <person name="Dobbs E."/>
            <person name="Dukaj L."/>
            <person name="Fan L."/>
            <person name="FitzGerald M.G."/>
            <person name="French C."/>
            <person name="Gujja S."/>
            <person name="Hansen K."/>
            <person name="Keifenheim D."/>
            <person name="Levin J.Z."/>
            <person name="Mosher R.A."/>
            <person name="Mueller C.A."/>
            <person name="Pfiffner J."/>
            <person name="Priest M."/>
            <person name="Russ C."/>
            <person name="Smialowska A."/>
            <person name="Swoboda P."/>
            <person name="Sykes S.M."/>
            <person name="Vaughn M."/>
            <person name="Vengrova S."/>
            <person name="Yoder R."/>
            <person name="Zeng Q."/>
            <person name="Allshire R."/>
            <person name="Baulcombe D."/>
            <person name="Birren B.W."/>
            <person name="Brown W."/>
            <person name="Ekwall K."/>
            <person name="Kellis M."/>
            <person name="Leatherwood J."/>
            <person name="Levin H."/>
            <person name="Margalit H."/>
            <person name="Martienssen R."/>
            <person name="Nieduszynski C.A."/>
            <person name="Spatafora J.W."/>
            <person name="Friedman N."/>
            <person name="Dalgaard J.Z."/>
            <person name="Baumann P."/>
            <person name="Niki H."/>
            <person name="Regev A."/>
            <person name="Nusbaum C."/>
        </authorList>
    </citation>
    <scope>NUCLEOTIDE SEQUENCE [LARGE SCALE GENOMIC DNA]</scope>
    <source>
        <strain evidence="11">yFS286</strain>
    </source>
</reference>
<dbReference type="OMA" id="YSVMIAQ"/>
<evidence type="ECO:0000259" key="8">
    <source>
        <dbReference type="PROSITE" id="PS50006"/>
    </source>
</evidence>
<dbReference type="GO" id="GO:0005634">
    <property type="term" value="C:nucleus"/>
    <property type="evidence" value="ECO:0007669"/>
    <property type="project" value="UniProtKB-SubCell"/>
</dbReference>
<dbReference type="PROSITE" id="PS50039">
    <property type="entry name" value="FORK_HEAD_3"/>
    <property type="match status" value="1"/>
</dbReference>
<name>S9R4G4_SCHOY</name>
<sequence length="628" mass="69969">MASHKLENDSGSYSENEENKEELGLKKQKKTEPEADVQPNGRLESRISKLTVPSHEMRIVEDYSNKKNAERHSGEIQAYAKFAGSTWTYYVKKIRLILGREPANQSLKGKEEDNEEVDMNFGPSKVVSRKHAVVEYNMQGQTWNCTIYGRNGVKVDGKLYKPGEVVRLSSGSVLDVAGLQMMFVLPNASEQTITEEKVGEEMEEAEKSEESSVTIENNVYDNRKPPYSYSVMIAQAILSSPDCMMTLSNIYNWISTHYPYYRTTKSGWQNSIRHNLSLNKAFRKVPRKSGEQGKGMKWSIEPEFREEFIAKTKKTPYKKTPPPFLCTPPFTLKRENSDHEHTSPPIPTPVRNQSPSTPKRDGSPMTEETHSESKDREGGSYKTPTRAVLSDIIASQDYSPDPSTISQPKNPASASPATNAAYSTSSPAPFWKYVAVPNPHDWPHVGSYDTISPYRNPLNNHMVYSQLPQPSPRKIDEQMHDLQGVDLANGFEGISSWRESMVQKLRTANSGTSAPASPLGTSTSQANPPRPWGSVSEPIPNRSAEVENKQQLETSVGAGKDNDHAVRAILDASVSMEKQPTAQQPSEFTQTGQARQPGLGATAQANIEEHPSAQHYIRTPNPDVRSNI</sequence>
<dbReference type="InterPro" id="IPR018122">
    <property type="entry name" value="TF_fork_head_CS_1"/>
</dbReference>
<evidence type="ECO:0000256" key="7">
    <source>
        <dbReference type="SAM" id="MobiDB-lite"/>
    </source>
</evidence>